<feature type="transmembrane region" description="Helical" evidence="6">
    <location>
        <begin position="704"/>
        <end position="731"/>
    </location>
</feature>
<evidence type="ECO:0000313" key="8">
    <source>
        <dbReference type="EMBL" id="CAG7725194.1"/>
    </source>
</evidence>
<evidence type="ECO:0000256" key="1">
    <source>
        <dbReference type="ARBA" id="ARBA00004141"/>
    </source>
</evidence>
<dbReference type="EMBL" id="CAJVCH010118799">
    <property type="protein sequence ID" value="CAG7725194.1"/>
    <property type="molecule type" value="Genomic_DNA"/>
</dbReference>
<dbReference type="GO" id="GO:0050801">
    <property type="term" value="P:monoatomic ion homeostasis"/>
    <property type="evidence" value="ECO:0007669"/>
    <property type="project" value="TreeGrafter"/>
</dbReference>
<feature type="region of interest" description="Disordered" evidence="5">
    <location>
        <begin position="167"/>
        <end position="198"/>
    </location>
</feature>
<evidence type="ECO:0000256" key="2">
    <source>
        <dbReference type="ARBA" id="ARBA00022692"/>
    </source>
</evidence>
<keyword evidence="4 6" id="KW-0472">Membrane</keyword>
<sequence length="833" mass="91278">MNSEEPSRAQSADSQIPRMNFLERGGNTSGARLAPTTTLPTTSSSACTSPSIDFGSIAPSTLKIHSSDSERKRSSSSERASTMEMETFSPSSRQGKLPLHFSSTTLLASPQRESSVSSSLLESNFGCSKIMSRSPSGCSVSPVRSRPLTVEPLVEEDADLGGELVFSNRSTGRSGSAGTLSAAGSGNDSSGISAPGPGGFPVKKRASLHYAHGKKLSRRSSFLVDTACSQAHMNVFPKPQEPVPQPVVVQTRRCSLTLPYPNLYGSWQAAPINPPPVVKSASNELATVATSHCSSGPPPLFKRRSVAQFDMSGITSPSMLSTDLPTFRRAIRPVSSQGVPLAGTSMSTTQLALPMVSTSALPPSPEEEEVIESCPAVPPYPAPNQDSTPTMESNEIQVQVVVEPYLLAIHLQKVPMKDFGSEVRATLDVAHFLNQAVLLLDINENSLEGVVDAMLIRLFRMAEEPQCTIPEVKSSLFAHDSVHLLARTIQGTTGSEGVSFDYDQSWICAICNLPSLHRRHVAIARLKHPANFGRTSHEVRLFILVLCPSKEKGTKNALETGRTFSTIFSDMEFRQTLLEAHTEEEFKRLIIKQAQDLSQQQSHSENRIMDNHTPGPEYEYAKEKWCRFGTGIKEDLQRRLPHYLSDYRDGLVGYRTVHKTISTTLFLYFACILPAIAFGVLNDHTTRGLIDVKKVIVGQTLGELFYVILSGQPLNILLTTAPLCLFVKILYALAEDFEVDFEALYCCVGIWSSLFTAMYALLDVSRLMRWSTRSTEEIFALFISIAFCVDAFRDTVKKKIKVVILQKGEISISILVDVYKTPDHAMANFWAVP</sequence>
<dbReference type="PANTHER" id="PTHR11453">
    <property type="entry name" value="ANION EXCHANGE PROTEIN"/>
    <property type="match status" value="1"/>
</dbReference>
<dbReference type="PANTHER" id="PTHR11453:SF127">
    <property type="entry name" value="SOLUTE CARRIER FAMILY 4 MEMBER 11"/>
    <property type="match status" value="1"/>
</dbReference>
<dbReference type="Pfam" id="PF00955">
    <property type="entry name" value="HCO3_cotransp"/>
    <property type="match status" value="1"/>
</dbReference>
<name>A0A8J2NYJ1_9HEXA</name>
<dbReference type="FunFam" id="3.40.930.10:FF:000018">
    <property type="entry name" value="Sodium bicarbonate transporter protein 11"/>
    <property type="match status" value="1"/>
</dbReference>
<keyword evidence="3 6" id="KW-1133">Transmembrane helix</keyword>
<feature type="transmembrane region" description="Helical" evidence="6">
    <location>
        <begin position="743"/>
        <end position="762"/>
    </location>
</feature>
<accession>A0A8J2NYJ1</accession>
<feature type="region of interest" description="Disordered" evidence="5">
    <location>
        <begin position="1"/>
        <end position="97"/>
    </location>
</feature>
<dbReference type="InterPro" id="IPR011531">
    <property type="entry name" value="HCO3_transpt-like_TM_dom"/>
</dbReference>
<dbReference type="GO" id="GO:0005452">
    <property type="term" value="F:solute:inorganic anion antiporter activity"/>
    <property type="evidence" value="ECO:0007669"/>
    <property type="project" value="InterPro"/>
</dbReference>
<dbReference type="OrthoDB" id="1735926at2759"/>
<evidence type="ECO:0000259" key="7">
    <source>
        <dbReference type="PROSITE" id="PS51094"/>
    </source>
</evidence>
<dbReference type="Proteomes" id="UP000708208">
    <property type="component" value="Unassembled WGS sequence"/>
</dbReference>
<dbReference type="AlphaFoldDB" id="A0A8J2NYJ1"/>
<proteinExistence type="predicted"/>
<dbReference type="InterPro" id="IPR003020">
    <property type="entry name" value="HCO3_transpt_euk"/>
</dbReference>
<dbReference type="PROSITE" id="PS51094">
    <property type="entry name" value="PTS_EIIA_TYPE_2"/>
    <property type="match status" value="1"/>
</dbReference>
<dbReference type="GO" id="GO:0006820">
    <property type="term" value="P:monoatomic anion transport"/>
    <property type="evidence" value="ECO:0007669"/>
    <property type="project" value="InterPro"/>
</dbReference>
<reference evidence="8" key="1">
    <citation type="submission" date="2021-06" db="EMBL/GenBank/DDBJ databases">
        <authorList>
            <person name="Hodson N. C."/>
            <person name="Mongue J. A."/>
            <person name="Jaron S. K."/>
        </authorList>
    </citation>
    <scope>NUCLEOTIDE SEQUENCE</scope>
</reference>
<feature type="compositionally biased region" description="Low complexity" evidence="5">
    <location>
        <begin position="167"/>
        <end position="187"/>
    </location>
</feature>
<evidence type="ECO:0000256" key="6">
    <source>
        <dbReference type="SAM" id="Phobius"/>
    </source>
</evidence>
<feature type="compositionally biased region" description="Basic and acidic residues" evidence="5">
    <location>
        <begin position="65"/>
        <end position="76"/>
    </location>
</feature>
<dbReference type="InterPro" id="IPR002178">
    <property type="entry name" value="PTS_EIIA_type-2_dom"/>
</dbReference>
<organism evidence="8 9">
    <name type="scientific">Allacma fusca</name>
    <dbReference type="NCBI Taxonomy" id="39272"/>
    <lineage>
        <taxon>Eukaryota</taxon>
        <taxon>Metazoa</taxon>
        <taxon>Ecdysozoa</taxon>
        <taxon>Arthropoda</taxon>
        <taxon>Hexapoda</taxon>
        <taxon>Collembola</taxon>
        <taxon>Symphypleona</taxon>
        <taxon>Sminthuridae</taxon>
        <taxon>Allacma</taxon>
    </lineage>
</organism>
<comment type="subcellular location">
    <subcellularLocation>
        <location evidence="1">Membrane</location>
        <topology evidence="1">Multi-pass membrane protein</topology>
    </subcellularLocation>
</comment>
<evidence type="ECO:0000313" key="9">
    <source>
        <dbReference type="Proteomes" id="UP000708208"/>
    </source>
</evidence>
<evidence type="ECO:0000256" key="5">
    <source>
        <dbReference type="SAM" id="MobiDB-lite"/>
    </source>
</evidence>
<feature type="transmembrane region" description="Helical" evidence="6">
    <location>
        <begin position="665"/>
        <end position="683"/>
    </location>
</feature>
<dbReference type="FunFam" id="1.10.287.570:FF:000002">
    <property type="entry name" value="Solute carrier family 4 member 11"/>
    <property type="match status" value="1"/>
</dbReference>
<evidence type="ECO:0000256" key="4">
    <source>
        <dbReference type="ARBA" id="ARBA00023136"/>
    </source>
</evidence>
<keyword evidence="9" id="KW-1185">Reference proteome</keyword>
<feature type="domain" description="PTS EIIA type-2" evidence="7">
    <location>
        <begin position="431"/>
        <end position="593"/>
    </location>
</feature>
<dbReference type="GO" id="GO:0016323">
    <property type="term" value="C:basolateral plasma membrane"/>
    <property type="evidence" value="ECO:0007669"/>
    <property type="project" value="TreeGrafter"/>
</dbReference>
<protein>
    <recommendedName>
        <fullName evidence="7">PTS EIIA type-2 domain-containing protein</fullName>
    </recommendedName>
</protein>
<evidence type="ECO:0000256" key="3">
    <source>
        <dbReference type="ARBA" id="ARBA00022989"/>
    </source>
</evidence>
<gene>
    <name evidence="8" type="ORF">AFUS01_LOCUS14167</name>
</gene>
<feature type="compositionally biased region" description="Low complexity" evidence="5">
    <location>
        <begin position="33"/>
        <end position="51"/>
    </location>
</feature>
<feature type="compositionally biased region" description="Polar residues" evidence="5">
    <location>
        <begin position="1"/>
        <end position="14"/>
    </location>
</feature>
<comment type="caution">
    <text evidence="8">The sequence shown here is derived from an EMBL/GenBank/DDBJ whole genome shotgun (WGS) entry which is preliminary data.</text>
</comment>
<keyword evidence="2 6" id="KW-0812">Transmembrane</keyword>